<keyword evidence="10" id="KW-0511">Multifunctional enzyme</keyword>
<proteinExistence type="inferred from homology"/>
<keyword evidence="6 16" id="KW-0808">Transferase</keyword>
<dbReference type="EC" id="2.4.1.129" evidence="16"/>
<evidence type="ECO:0000256" key="13">
    <source>
        <dbReference type="ARBA" id="ARBA00049902"/>
    </source>
</evidence>
<keyword evidence="8" id="KW-0133">Cell shape</keyword>
<evidence type="ECO:0000256" key="6">
    <source>
        <dbReference type="ARBA" id="ARBA00022679"/>
    </source>
</evidence>
<dbReference type="STRING" id="743718.Isova_3000"/>
<dbReference type="GO" id="GO:0008658">
    <property type="term" value="F:penicillin binding"/>
    <property type="evidence" value="ECO:0007669"/>
    <property type="project" value="InterPro"/>
</dbReference>
<feature type="domain" description="PASTA" evidence="15">
    <location>
        <begin position="729"/>
        <end position="795"/>
    </location>
</feature>
<dbReference type="Pfam" id="PF00912">
    <property type="entry name" value="Transgly"/>
    <property type="match status" value="1"/>
</dbReference>
<comment type="similarity">
    <text evidence="1">In the C-terminal section; belongs to the transpeptidase family.</text>
</comment>
<keyword evidence="3" id="KW-0121">Carboxypeptidase</keyword>
<dbReference type="GO" id="GO:0071555">
    <property type="term" value="P:cell wall organization"/>
    <property type="evidence" value="ECO:0007669"/>
    <property type="project" value="UniProtKB-KW"/>
</dbReference>
<dbReference type="AlphaFoldDB" id="F6FWN7"/>
<accession>F6FWN7</accession>
<dbReference type="SMART" id="SM00740">
    <property type="entry name" value="PASTA"/>
    <property type="match status" value="2"/>
</dbReference>
<dbReference type="Gene3D" id="1.10.3810.10">
    <property type="entry name" value="Biosynthetic peptidoglycan transglycosylase-like"/>
    <property type="match status" value="1"/>
</dbReference>
<dbReference type="InterPro" id="IPR012338">
    <property type="entry name" value="Beta-lactam/transpept-like"/>
</dbReference>
<keyword evidence="5 16" id="KW-0328">Glycosyltransferase</keyword>
<dbReference type="SUPFAM" id="SSF56601">
    <property type="entry name" value="beta-lactamase/transpeptidase-like"/>
    <property type="match status" value="1"/>
</dbReference>
<name>F6FWN7_ISOV2</name>
<dbReference type="RefSeq" id="WP_013840068.1">
    <property type="nucleotide sequence ID" value="NC_015588.1"/>
</dbReference>
<dbReference type="Pfam" id="PF03793">
    <property type="entry name" value="PASTA"/>
    <property type="match status" value="2"/>
</dbReference>
<feature type="region of interest" description="Disordered" evidence="14">
    <location>
        <begin position="753"/>
        <end position="837"/>
    </location>
</feature>
<dbReference type="FunFam" id="1.10.3810.10:FF:000001">
    <property type="entry name" value="Penicillin-binding protein 1A"/>
    <property type="match status" value="1"/>
</dbReference>
<keyword evidence="11" id="KW-0961">Cell wall biogenesis/degradation</keyword>
<dbReference type="PANTHER" id="PTHR32282">
    <property type="entry name" value="BINDING PROTEIN TRANSPEPTIDASE, PUTATIVE-RELATED"/>
    <property type="match status" value="1"/>
</dbReference>
<dbReference type="GO" id="GO:0008360">
    <property type="term" value="P:regulation of cell shape"/>
    <property type="evidence" value="ECO:0007669"/>
    <property type="project" value="UniProtKB-KW"/>
</dbReference>
<dbReference type="Pfam" id="PF00905">
    <property type="entry name" value="Transpeptidase"/>
    <property type="match status" value="1"/>
</dbReference>
<evidence type="ECO:0000256" key="3">
    <source>
        <dbReference type="ARBA" id="ARBA00022645"/>
    </source>
</evidence>
<evidence type="ECO:0000256" key="10">
    <source>
        <dbReference type="ARBA" id="ARBA00023268"/>
    </source>
</evidence>
<dbReference type="PANTHER" id="PTHR32282:SF34">
    <property type="entry name" value="PENICILLIN-BINDING PROTEIN 1A"/>
    <property type="match status" value="1"/>
</dbReference>
<dbReference type="Proteomes" id="UP000009236">
    <property type="component" value="Chromosome"/>
</dbReference>
<dbReference type="GO" id="GO:0030288">
    <property type="term" value="C:outer membrane-bounded periplasmic space"/>
    <property type="evidence" value="ECO:0007669"/>
    <property type="project" value="TreeGrafter"/>
</dbReference>
<comment type="catalytic activity">
    <reaction evidence="13">
        <text>[GlcNAc-(1-&gt;4)-Mur2Ac(oyl-L-Ala-gamma-D-Glu-L-Lys-D-Ala-D-Ala)](n)-di-trans,octa-cis-undecaprenyl diphosphate + beta-D-GlcNAc-(1-&gt;4)-Mur2Ac(oyl-L-Ala-gamma-D-Glu-L-Lys-D-Ala-D-Ala)-di-trans,octa-cis-undecaprenyl diphosphate = [GlcNAc-(1-&gt;4)-Mur2Ac(oyl-L-Ala-gamma-D-Glu-L-Lys-D-Ala-D-Ala)](n+1)-di-trans,octa-cis-undecaprenyl diphosphate + di-trans,octa-cis-undecaprenyl diphosphate + H(+)</text>
        <dbReference type="Rhea" id="RHEA:23708"/>
        <dbReference type="Rhea" id="RHEA-COMP:9602"/>
        <dbReference type="Rhea" id="RHEA-COMP:9603"/>
        <dbReference type="ChEBI" id="CHEBI:15378"/>
        <dbReference type="ChEBI" id="CHEBI:58405"/>
        <dbReference type="ChEBI" id="CHEBI:60033"/>
        <dbReference type="ChEBI" id="CHEBI:78435"/>
        <dbReference type="EC" id="2.4.99.28"/>
    </reaction>
</comment>
<keyword evidence="7" id="KW-0378">Hydrolase</keyword>
<evidence type="ECO:0000256" key="5">
    <source>
        <dbReference type="ARBA" id="ARBA00022676"/>
    </source>
</evidence>
<dbReference type="CDD" id="cd06577">
    <property type="entry name" value="PASTA_pknB"/>
    <property type="match status" value="2"/>
</dbReference>
<dbReference type="eggNOG" id="COG0744">
    <property type="taxonomic scope" value="Bacteria"/>
</dbReference>
<evidence type="ECO:0000313" key="17">
    <source>
        <dbReference type="Proteomes" id="UP000009236"/>
    </source>
</evidence>
<evidence type="ECO:0000256" key="11">
    <source>
        <dbReference type="ARBA" id="ARBA00023316"/>
    </source>
</evidence>
<feature type="region of interest" description="Disordered" evidence="14">
    <location>
        <begin position="638"/>
        <end position="663"/>
    </location>
</feature>
<gene>
    <name evidence="16" type="ordered locus">Isova_3000</name>
</gene>
<evidence type="ECO:0000256" key="7">
    <source>
        <dbReference type="ARBA" id="ARBA00022801"/>
    </source>
</evidence>
<dbReference type="HOGENOM" id="CLU_006354_6_2_11"/>
<dbReference type="GO" id="GO:0008955">
    <property type="term" value="F:peptidoglycan glycosyltransferase activity"/>
    <property type="evidence" value="ECO:0007669"/>
    <property type="project" value="UniProtKB-EC"/>
</dbReference>
<dbReference type="GO" id="GO:0009002">
    <property type="term" value="F:serine-type D-Ala-D-Ala carboxypeptidase activity"/>
    <property type="evidence" value="ECO:0007669"/>
    <property type="project" value="UniProtKB-EC"/>
</dbReference>
<dbReference type="PROSITE" id="PS51178">
    <property type="entry name" value="PASTA"/>
    <property type="match status" value="2"/>
</dbReference>
<keyword evidence="17" id="KW-1185">Reference proteome</keyword>
<dbReference type="InterPro" id="IPR005543">
    <property type="entry name" value="PASTA_dom"/>
</dbReference>
<dbReference type="Gene3D" id="3.30.10.20">
    <property type="match status" value="2"/>
</dbReference>
<evidence type="ECO:0000256" key="2">
    <source>
        <dbReference type="ARBA" id="ARBA00007739"/>
    </source>
</evidence>
<dbReference type="GO" id="GO:0009252">
    <property type="term" value="P:peptidoglycan biosynthetic process"/>
    <property type="evidence" value="ECO:0007669"/>
    <property type="project" value="UniProtKB-KW"/>
</dbReference>
<evidence type="ECO:0000256" key="12">
    <source>
        <dbReference type="ARBA" id="ARBA00034000"/>
    </source>
</evidence>
<comment type="catalytic activity">
    <reaction evidence="12">
        <text>Preferential cleavage: (Ac)2-L-Lys-D-Ala-|-D-Ala. Also transpeptidation of peptidyl-alanyl moieties that are N-acyl substituents of D-alanine.</text>
        <dbReference type="EC" id="3.4.16.4"/>
    </reaction>
</comment>
<dbReference type="InterPro" id="IPR050396">
    <property type="entry name" value="Glycosyltr_51/Transpeptidase"/>
</dbReference>
<comment type="similarity">
    <text evidence="2">In the N-terminal section; belongs to the glycosyltransferase 51 family.</text>
</comment>
<feature type="compositionally biased region" description="Pro residues" evidence="14">
    <location>
        <begin position="642"/>
        <end position="658"/>
    </location>
</feature>
<protein>
    <submittedName>
        <fullName evidence="16">Peptidoglycan glycosyltransferase</fullName>
        <ecNumber evidence="16">2.4.1.129</ecNumber>
    </submittedName>
</protein>
<dbReference type="GO" id="GO:0006508">
    <property type="term" value="P:proteolysis"/>
    <property type="evidence" value="ECO:0007669"/>
    <property type="project" value="UniProtKB-KW"/>
</dbReference>
<keyword evidence="9" id="KW-0573">Peptidoglycan synthesis</keyword>
<organism evidence="17">
    <name type="scientific">Isoptericola variabilis (strain 225)</name>
    <dbReference type="NCBI Taxonomy" id="743718"/>
    <lineage>
        <taxon>Bacteria</taxon>
        <taxon>Bacillati</taxon>
        <taxon>Actinomycetota</taxon>
        <taxon>Actinomycetes</taxon>
        <taxon>Micrococcales</taxon>
        <taxon>Promicromonosporaceae</taxon>
        <taxon>Isoptericola</taxon>
    </lineage>
</organism>
<evidence type="ECO:0000256" key="4">
    <source>
        <dbReference type="ARBA" id="ARBA00022670"/>
    </source>
</evidence>
<feature type="domain" description="PASTA" evidence="15">
    <location>
        <begin position="662"/>
        <end position="727"/>
    </location>
</feature>
<evidence type="ECO:0000256" key="9">
    <source>
        <dbReference type="ARBA" id="ARBA00022984"/>
    </source>
</evidence>
<dbReference type="KEGG" id="iva:Isova_3000"/>
<dbReference type="InterPro" id="IPR023346">
    <property type="entry name" value="Lysozyme-like_dom_sf"/>
</dbReference>
<evidence type="ECO:0000259" key="15">
    <source>
        <dbReference type="PROSITE" id="PS51178"/>
    </source>
</evidence>
<dbReference type="EMBL" id="CP002810">
    <property type="protein sequence ID" value="AEG45678.1"/>
    <property type="molecule type" value="Genomic_DNA"/>
</dbReference>
<dbReference type="InterPro" id="IPR001460">
    <property type="entry name" value="PCN-bd_Tpept"/>
</dbReference>
<evidence type="ECO:0000256" key="14">
    <source>
        <dbReference type="SAM" id="MobiDB-lite"/>
    </source>
</evidence>
<keyword evidence="4" id="KW-0645">Protease</keyword>
<evidence type="ECO:0000256" key="8">
    <source>
        <dbReference type="ARBA" id="ARBA00022960"/>
    </source>
</evidence>
<dbReference type="eggNOG" id="COG2815">
    <property type="taxonomic scope" value="Bacteria"/>
</dbReference>
<sequence>MPRRRRFWNYPRPNKGPVQRWLPSWRIVVGSMLGVGALGAGLVVAAYATTDIPDDLDEVKYQESIVYYADGTELGPISDEASMKREIIEYETLPEYVGGAVVASEDDTFWTNPGVDPKGIVRAAWNNLTGGSRQGASTLTQQYVERYYLDTTTTYAGKLKEAIIALKVARSQPKEQVLERYLNTIYWGRGAYGVQAAAQEYFGKNAADLTYSEAALLSGIIPSPSRWDPSLNLEQAERRWQRSIERMHAEGYITDDEYRNAQFPEFQERKEAANTQGGQTGYLIQEVKRELLNSGRFTEQDWTRGLRITTTIDKRLQDAAVQVAQSLPEDANPNIRASLVSIDPKTGAVVALYGGPDYVQQSLNTATQDVVQGGSTFKPFTLIGALEEGHTLDERYDGNSPAHFPGANNGEAWEPKNFGDRDYGRIDLVEATAQSVNSVYGALNIEIGPEKTVEVAHRLGIRESTEIEEVPANVLGTASVYPIDMARAYATIAAQGYRTTPHVVRSVETRAGEQIYQEQTASERVFEADVMAAATYAMTKVVEEGSGDDAQELARPVAGKTGTANDNMTAWFAGFVPQLATIVNVRQYETVDVEAGVMKGTAPIETFEPYREITGSTWPLRAWTDFMKIATEGMPVEEFPAYTPPRPSYSPSPTPSPSPTETEEQFVEVPNLVGMDIARATRELERLGLVLGAPVAQDSDQPRGTVLAQSSTGQVPVGSTITLTVSTGQTEQTVVPEVSGMTRTAAEQQLRNAGLRSSVREEENADVAPGTVISTDPGGGATVEPGSTVTLIVAKAPADSGGGGNGNGNGNGDGGDGDGGGGDGNGGGIFPFPSPSP</sequence>
<feature type="compositionally biased region" description="Gly residues" evidence="14">
    <location>
        <begin position="800"/>
        <end position="829"/>
    </location>
</feature>
<dbReference type="InterPro" id="IPR036950">
    <property type="entry name" value="PBP_transglycosylase"/>
</dbReference>
<reference evidence="16 17" key="1">
    <citation type="submission" date="2011-05" db="EMBL/GenBank/DDBJ databases">
        <title>Complete sequence of Isoptericola variabilis 225.</title>
        <authorList>
            <consortium name="US DOE Joint Genome Institute"/>
            <person name="Lucas S."/>
            <person name="Han J."/>
            <person name="Lapidus A."/>
            <person name="Cheng J.-F."/>
            <person name="Goodwin L."/>
            <person name="Pitluck S."/>
            <person name="Peters L."/>
            <person name="Mikhailova N."/>
            <person name="Zeytun A."/>
            <person name="Han C."/>
            <person name="Tapia R."/>
            <person name="Land M."/>
            <person name="Hauser L."/>
            <person name="Kyrpides N."/>
            <person name="Ivanova N."/>
            <person name="Pagani I."/>
            <person name="Siebers A."/>
            <person name="Allgaier M."/>
            <person name="Thelen M."/>
            <person name="Hugenholtz P."/>
            <person name="Gladden J."/>
            <person name="Woyke T."/>
        </authorList>
    </citation>
    <scope>NUCLEOTIDE SEQUENCE [LARGE SCALE GENOMIC DNA]</scope>
    <source>
        <strain evidence="17">225</strain>
    </source>
</reference>
<dbReference type="Gene3D" id="3.40.710.10">
    <property type="entry name" value="DD-peptidase/beta-lactamase superfamily"/>
    <property type="match status" value="1"/>
</dbReference>
<evidence type="ECO:0000256" key="1">
    <source>
        <dbReference type="ARBA" id="ARBA00007090"/>
    </source>
</evidence>
<dbReference type="InterPro" id="IPR001264">
    <property type="entry name" value="Glyco_trans_51"/>
</dbReference>
<dbReference type="SUPFAM" id="SSF53955">
    <property type="entry name" value="Lysozyme-like"/>
    <property type="match status" value="1"/>
</dbReference>
<evidence type="ECO:0000313" key="16">
    <source>
        <dbReference type="EMBL" id="AEG45678.1"/>
    </source>
</evidence>